<sequence length="1191" mass="134336">MGFEKSMRDEVGKRLVSGKARTNIGREFASWVESTGYTRSRNTLGILIVSTMSIGCAFSYYASRAKAVIGVTVFSTYAIIFLAMSTAFLVALAVVLRDKEDLKEIERLNEKVKSGDIAFIAIEEEKTSTAHTGLSKEEVEESSWEIEADSDADEMTYTSGDEWGAKFCFAGDRLDEFIEHANSSPEKNLALYTYPLAKGMELVKSGFSGEEDMHTPSPFKGALLSRLKIDLMDRGQLLRIILGEYDSALGFKRDGCAFGFYLDYHLNRLEKRIYLLGFIGRGGRSCRVETDDEVHLRELRRLFGETGLLKDFDENRAYFENMRGCSNLAKSHVGLIDYLINNIPENSTSGLSGTSVDALRSVCALSRYGNLFLEETSKDKSGSWFPKKMQEKNELSYGDARRVNTLQSPFVRLITAKFALDRGFRCALLSSIFCAISISEEGHFTLDTDNVAYLCRFVPWLMQTMKIFVEAANFRGSSIGLRGEEAIHANLSRVKCFKEAVSYADEGVLETLQSYVDERIMRDRKNPFIAQDPGAYIFLEYQALWRAAKNEEYSLDSFRTDSVQRSADDLEIALCLLEKEHEINESRVAWFMQEFTASLVASELLTVERRMRCRFNEKMDYSIDGLIKFVKSGSIQPDDTERLIAWSLDGIWKEDREWKSRALFSDALKRECIIDDYVPSEKIKVDIEGLRSGTKATRGDSLRRTLQASTMGEGDDLYASSSLGAIDITEEHRKYEEDLRSLPSQSTIDKQKRGETRDDISQPLQGSTCVSYVMQDMGALFGESFLLGSCIKHCRRVVERYIERGFTLQEAIVKTGFLYDFHTHRVKWEQMRQSGDLDCDDKKWIGNALEALDQGKYGGQSSLLCSDSIPNIDIRNNILGVHTVFATSLVDKVMAEGMKALPIKESVIHFLISPTFCELLMISILGRNTSLAAVKYSNDVGLYEYMDAHVVDALCTYMETLFPYKCAEDNTVKRIAIDPRRKIIIQTALGVTLRNTIDSIELNPHNKSIIEINKMTEGEDSDLLRIFIFLRVGMDGGRVSEILSSYKQFSSRSSYKEHLDELVDEVIMDKGGSDLLCDAMMYAMGLSLGRAIKREGIKTIDEFRRYTAGIDKIMVDYCMLDGEEGAFFKLLANSVGFNGDCFLYSEDKSQDDMILGIFRNESYGNAAIEGNPPSSLVLQDSKGLQDKSWQV</sequence>
<dbReference type="AlphaFoldDB" id="A0A0F3Q0C4"/>
<dbReference type="Proteomes" id="UP000033622">
    <property type="component" value="Unassembled WGS sequence"/>
</dbReference>
<organism evidence="3 4">
    <name type="scientific">Anaplasma phagocytophilum str. ApWI1</name>
    <dbReference type="NCBI Taxonomy" id="1359155"/>
    <lineage>
        <taxon>Bacteria</taxon>
        <taxon>Pseudomonadati</taxon>
        <taxon>Pseudomonadota</taxon>
        <taxon>Alphaproteobacteria</taxon>
        <taxon>Rickettsiales</taxon>
        <taxon>Anaplasmataceae</taxon>
        <taxon>Anaplasma</taxon>
        <taxon>phagocytophilum group</taxon>
    </lineage>
</organism>
<keyword evidence="2" id="KW-1133">Transmembrane helix</keyword>
<evidence type="ECO:0000313" key="3">
    <source>
        <dbReference type="EMBL" id="KJV84899.1"/>
    </source>
</evidence>
<feature type="compositionally biased region" description="Basic and acidic residues" evidence="1">
    <location>
        <begin position="749"/>
        <end position="760"/>
    </location>
</feature>
<proteinExistence type="predicted"/>
<evidence type="ECO:0000256" key="2">
    <source>
        <dbReference type="SAM" id="Phobius"/>
    </source>
</evidence>
<comment type="caution">
    <text evidence="3">The sequence shown here is derived from an EMBL/GenBank/DDBJ whole genome shotgun (WGS) entry which is preliminary data.</text>
</comment>
<name>A0A0F3Q0C4_ANAPH</name>
<feature type="transmembrane region" description="Helical" evidence="2">
    <location>
        <begin position="74"/>
        <end position="96"/>
    </location>
</feature>
<feature type="region of interest" description="Disordered" evidence="1">
    <location>
        <begin position="736"/>
        <end position="760"/>
    </location>
</feature>
<keyword evidence="2" id="KW-0812">Transmembrane</keyword>
<accession>A0A0F3Q0C4</accession>
<feature type="transmembrane region" description="Helical" evidence="2">
    <location>
        <begin position="44"/>
        <end position="62"/>
    </location>
</feature>
<protein>
    <submittedName>
        <fullName evidence="3">Uncharacterized protein</fullName>
    </submittedName>
</protein>
<reference evidence="3 4" key="1">
    <citation type="submission" date="2015-01" db="EMBL/GenBank/DDBJ databases">
        <title>Genome Sequencing of Rickettsiales.</title>
        <authorList>
            <person name="Daugherty S.C."/>
            <person name="Su Q."/>
            <person name="Abolude K."/>
            <person name="Beier-Sexton M."/>
            <person name="Carlyon J.A."/>
            <person name="Carter R."/>
            <person name="Day N.P."/>
            <person name="Dumler S.J."/>
            <person name="Dyachenko V."/>
            <person name="Godinez A."/>
            <person name="Kurtti T.J."/>
            <person name="Lichay M."/>
            <person name="Mullins K.E."/>
            <person name="Ott S."/>
            <person name="Pappas-Brown V."/>
            <person name="Paris D.H."/>
            <person name="Patel P."/>
            <person name="Richards A.L."/>
            <person name="Sadzewicz L."/>
            <person name="Sears K."/>
            <person name="Seidman D."/>
            <person name="Sengamalay N."/>
            <person name="Stenos J."/>
            <person name="Tallon L.J."/>
            <person name="Vincent G."/>
            <person name="Fraser C.M."/>
            <person name="Munderloh U."/>
            <person name="Dunning-Hotopp J.C."/>
        </authorList>
    </citation>
    <scope>NUCLEOTIDE SEQUENCE [LARGE SCALE GENOMIC DNA]</scope>
    <source>
        <strain evidence="3 4">ApWI1</strain>
    </source>
</reference>
<keyword evidence="2" id="KW-0472">Membrane</keyword>
<evidence type="ECO:0000313" key="4">
    <source>
        <dbReference type="Proteomes" id="UP000033622"/>
    </source>
</evidence>
<dbReference type="EMBL" id="LAOF01000001">
    <property type="protein sequence ID" value="KJV84899.1"/>
    <property type="molecule type" value="Genomic_DNA"/>
</dbReference>
<gene>
    <name evidence="3" type="ORF">APHWI1_0218</name>
</gene>
<evidence type="ECO:0000256" key="1">
    <source>
        <dbReference type="SAM" id="MobiDB-lite"/>
    </source>
</evidence>
<dbReference type="PATRIC" id="fig|1359155.3.peg.223"/>